<evidence type="ECO:0000256" key="11">
    <source>
        <dbReference type="RuleBase" id="RU364115"/>
    </source>
</evidence>
<evidence type="ECO:0000256" key="1">
    <source>
        <dbReference type="ARBA" id="ARBA00000851"/>
    </source>
</evidence>
<evidence type="ECO:0000256" key="4">
    <source>
        <dbReference type="ARBA" id="ARBA00022722"/>
    </source>
</evidence>
<evidence type="ECO:0000313" key="13">
    <source>
        <dbReference type="EMBL" id="GGD28831.1"/>
    </source>
</evidence>
<accession>A0A917DDD3</accession>
<keyword evidence="6 11" id="KW-0680">Restriction system</keyword>
<dbReference type="GO" id="GO:0004386">
    <property type="term" value="F:helicase activity"/>
    <property type="evidence" value="ECO:0007669"/>
    <property type="project" value="UniProtKB-KW"/>
</dbReference>
<dbReference type="Gene3D" id="3.90.1570.50">
    <property type="match status" value="1"/>
</dbReference>
<dbReference type="CDD" id="cd18800">
    <property type="entry name" value="SF2_C_EcoR124I-like"/>
    <property type="match status" value="1"/>
</dbReference>
<evidence type="ECO:0000256" key="2">
    <source>
        <dbReference type="ARBA" id="ARBA00008598"/>
    </source>
</evidence>
<evidence type="ECO:0000256" key="10">
    <source>
        <dbReference type="ARBA" id="ARBA00023125"/>
    </source>
</evidence>
<evidence type="ECO:0000313" key="14">
    <source>
        <dbReference type="Proteomes" id="UP000633205"/>
    </source>
</evidence>
<keyword evidence="4" id="KW-0540">Nuclease</keyword>
<evidence type="ECO:0000256" key="5">
    <source>
        <dbReference type="ARBA" id="ARBA00022741"/>
    </source>
</evidence>
<dbReference type="Pfam" id="PF11867">
    <property type="entry name" value="T1RH-like_C"/>
    <property type="match status" value="1"/>
</dbReference>
<dbReference type="InterPro" id="IPR004473">
    <property type="entry name" value="Restrct_endonuc_typeI_HsdR"/>
</dbReference>
<name>A0A917DDD3_9MICO</name>
<comment type="catalytic activity">
    <reaction evidence="1 11">
        <text>Endonucleolytic cleavage of DNA to give random double-stranded fragments with terminal 5'-phosphates, ATP is simultaneously hydrolyzed.</text>
        <dbReference type="EC" id="3.1.21.3"/>
    </reaction>
</comment>
<evidence type="ECO:0000256" key="6">
    <source>
        <dbReference type="ARBA" id="ARBA00022747"/>
    </source>
</evidence>
<dbReference type="PROSITE" id="PS51192">
    <property type="entry name" value="HELICASE_ATP_BIND_1"/>
    <property type="match status" value="1"/>
</dbReference>
<keyword evidence="5 11" id="KW-0547">Nucleotide-binding</keyword>
<proteinExistence type="inferred from homology"/>
<dbReference type="InterPro" id="IPR027417">
    <property type="entry name" value="P-loop_NTPase"/>
</dbReference>
<dbReference type="GO" id="GO:0005524">
    <property type="term" value="F:ATP binding"/>
    <property type="evidence" value="ECO:0007669"/>
    <property type="project" value="UniProtKB-KW"/>
</dbReference>
<dbReference type="RefSeq" id="WP_188710836.1">
    <property type="nucleotide sequence ID" value="NZ_BMHO01000001.1"/>
</dbReference>
<dbReference type="InterPro" id="IPR014001">
    <property type="entry name" value="Helicase_ATP-bd"/>
</dbReference>
<keyword evidence="14" id="KW-1185">Reference proteome</keyword>
<keyword evidence="7" id="KW-0255">Endonuclease</keyword>
<protein>
    <recommendedName>
        <fullName evidence="11">Type I restriction enzyme endonuclease subunit</fullName>
        <shortName evidence="11">R protein</shortName>
        <ecNumber evidence="11">3.1.21.3</ecNumber>
    </recommendedName>
</protein>
<reference evidence="13" key="2">
    <citation type="submission" date="2020-09" db="EMBL/GenBank/DDBJ databases">
        <authorList>
            <person name="Sun Q."/>
            <person name="Zhou Y."/>
        </authorList>
    </citation>
    <scope>NUCLEOTIDE SEQUENCE</scope>
    <source>
        <strain evidence="13">CGMCC 1.15152</strain>
    </source>
</reference>
<gene>
    <name evidence="13" type="ORF">GCM10010915_06150</name>
</gene>
<evidence type="ECO:0000259" key="12">
    <source>
        <dbReference type="PROSITE" id="PS51192"/>
    </source>
</evidence>
<dbReference type="InterPro" id="IPR021810">
    <property type="entry name" value="T1RH-like_C"/>
</dbReference>
<evidence type="ECO:0000256" key="3">
    <source>
        <dbReference type="ARBA" id="ARBA00011296"/>
    </source>
</evidence>
<dbReference type="InterPro" id="IPR051268">
    <property type="entry name" value="Type-I_R_enzyme_R_subunit"/>
</dbReference>
<dbReference type="InterPro" id="IPR007409">
    <property type="entry name" value="Restrct_endonuc_type1_HsdR_N"/>
</dbReference>
<keyword evidence="10 11" id="KW-0238">DNA-binding</keyword>
<organism evidence="13 14">
    <name type="scientific">Microbacterium faecale</name>
    <dbReference type="NCBI Taxonomy" id="1804630"/>
    <lineage>
        <taxon>Bacteria</taxon>
        <taxon>Bacillati</taxon>
        <taxon>Actinomycetota</taxon>
        <taxon>Actinomycetes</taxon>
        <taxon>Micrococcales</taxon>
        <taxon>Microbacteriaceae</taxon>
        <taxon>Microbacterium</taxon>
    </lineage>
</organism>
<dbReference type="Pfam" id="PF22679">
    <property type="entry name" value="T1R_D3-like"/>
    <property type="match status" value="1"/>
</dbReference>
<dbReference type="InterPro" id="IPR040980">
    <property type="entry name" value="SWI2_SNF2"/>
</dbReference>
<dbReference type="InterPro" id="IPR055180">
    <property type="entry name" value="HsdR_RecA-like_helicase_dom_2"/>
</dbReference>
<evidence type="ECO:0000256" key="9">
    <source>
        <dbReference type="ARBA" id="ARBA00022840"/>
    </source>
</evidence>
<evidence type="ECO:0000256" key="8">
    <source>
        <dbReference type="ARBA" id="ARBA00022801"/>
    </source>
</evidence>
<keyword evidence="13" id="KW-0347">Helicase</keyword>
<dbReference type="SMART" id="SM00487">
    <property type="entry name" value="DEXDc"/>
    <property type="match status" value="1"/>
</dbReference>
<dbReference type="SUPFAM" id="SSF52540">
    <property type="entry name" value="P-loop containing nucleoside triphosphate hydrolases"/>
    <property type="match status" value="2"/>
</dbReference>
<dbReference type="AlphaFoldDB" id="A0A917DDD3"/>
<dbReference type="PANTHER" id="PTHR30195">
    <property type="entry name" value="TYPE I SITE-SPECIFIC DEOXYRIBONUCLEASE PROTEIN SUBUNIT M AND R"/>
    <property type="match status" value="1"/>
</dbReference>
<dbReference type="EC" id="3.1.21.3" evidence="11"/>
<comment type="subunit">
    <text evidence="3 11">The type I restriction/modification system is composed of three polypeptides R, M and S.</text>
</comment>
<keyword evidence="9 11" id="KW-0067">ATP-binding</keyword>
<dbReference type="CDD" id="cd18030">
    <property type="entry name" value="DEXHc_RE_I_HsdR"/>
    <property type="match status" value="1"/>
</dbReference>
<dbReference type="EMBL" id="BMHO01000001">
    <property type="protein sequence ID" value="GGD28831.1"/>
    <property type="molecule type" value="Genomic_DNA"/>
</dbReference>
<dbReference type="Proteomes" id="UP000633205">
    <property type="component" value="Unassembled WGS sequence"/>
</dbReference>
<dbReference type="Pfam" id="PF04313">
    <property type="entry name" value="HSDR_N"/>
    <property type="match status" value="1"/>
</dbReference>
<dbReference type="GO" id="GO:0009035">
    <property type="term" value="F:type I site-specific deoxyribonuclease activity"/>
    <property type="evidence" value="ECO:0007669"/>
    <property type="project" value="UniProtKB-EC"/>
</dbReference>
<dbReference type="GO" id="GO:0003677">
    <property type="term" value="F:DNA binding"/>
    <property type="evidence" value="ECO:0007669"/>
    <property type="project" value="UniProtKB-KW"/>
</dbReference>
<comment type="similarity">
    <text evidence="2 11">Belongs to the HsdR family.</text>
</comment>
<comment type="function">
    <text evidence="11">Subunit R is required for both nuclease and ATPase activities, but not for modification.</text>
</comment>
<dbReference type="PANTHER" id="PTHR30195:SF15">
    <property type="entry name" value="TYPE I RESTRICTION ENZYME HINDI ENDONUCLEASE SUBUNIT"/>
    <property type="match status" value="1"/>
</dbReference>
<dbReference type="NCBIfam" id="TIGR00348">
    <property type="entry name" value="hsdR"/>
    <property type="match status" value="1"/>
</dbReference>
<reference evidence="13" key="1">
    <citation type="journal article" date="2014" name="Int. J. Syst. Evol. Microbiol.">
        <title>Complete genome sequence of Corynebacterium casei LMG S-19264T (=DSM 44701T), isolated from a smear-ripened cheese.</title>
        <authorList>
            <consortium name="US DOE Joint Genome Institute (JGI-PGF)"/>
            <person name="Walter F."/>
            <person name="Albersmeier A."/>
            <person name="Kalinowski J."/>
            <person name="Ruckert C."/>
        </authorList>
    </citation>
    <scope>NUCLEOTIDE SEQUENCE</scope>
    <source>
        <strain evidence="13">CGMCC 1.15152</strain>
    </source>
</reference>
<evidence type="ECO:0000256" key="7">
    <source>
        <dbReference type="ARBA" id="ARBA00022759"/>
    </source>
</evidence>
<dbReference type="GO" id="GO:0009307">
    <property type="term" value="P:DNA restriction-modification system"/>
    <property type="evidence" value="ECO:0007669"/>
    <property type="project" value="UniProtKB-KW"/>
</dbReference>
<dbReference type="Pfam" id="PF18766">
    <property type="entry name" value="SWI2_SNF2"/>
    <property type="match status" value="1"/>
</dbReference>
<dbReference type="Gene3D" id="3.40.50.300">
    <property type="entry name" value="P-loop containing nucleotide triphosphate hydrolases"/>
    <property type="match status" value="2"/>
</dbReference>
<dbReference type="CDD" id="cd22332">
    <property type="entry name" value="HsdR_N"/>
    <property type="match status" value="1"/>
</dbReference>
<keyword evidence="8 11" id="KW-0378">Hydrolase</keyword>
<comment type="caution">
    <text evidence="13">The sequence shown here is derived from an EMBL/GenBank/DDBJ whole genome shotgun (WGS) entry which is preliminary data.</text>
</comment>
<sequence length="1054" mass="117584">MHDAMSEAAWEEDALEQLHMLGWRTTHGSEVAPGTGERETWDDPLIKHRLLDAMRRLNPQVPASFIAQAAEEIASATSQDAIAENKRIHDILTEGYRLTYIDADGQEQNPTLRVLGATPEENDWLAVNQLTVRQRDTHRRFDLVLYVNGMPLSIIELKRPTNYDGVIEARAQLTTYVDEFPLAFRFAAFVVVSDGFDARYGTPFTPLHHFSPWNVDDDGRRYTYPRQQGGVWFTAFNDVLDGLFNQERMLELLRSFVAFDEGDDALAKRIAKPHQYIAVNKAVRKTLDAVTSDGRAGVVWHTQGSGKSMEMELYANLVCRHPQLHNPTIVVVTDRTELDGQLFETFQRSTLLPEQPRQVTSRVELRQELSDRTTGGIYFTTLQKFGLSSAEKSSRLDHPLLSDRRNVIVIVDEAHRSHYDDVDGYARYLRDALPHATLIAFTGTPISLGERDTRAVFGDDIDVYDLSRAVDDGATVPVRFEPRLVTVGLSSDVSDEELDRAADEATTGLDDVERARVESSVAVINAVYGAPERIAALAEDIIVHWEERRDRMRTFIGGPGKALIVGGTRKICADLYAAIVERRPDWHDDALDAGRIKVVYSAGKASDDAAVRAHARRESENKAIKKRIKDPADELELVIVKDMMLTGFDAPALHTLYLDRPLKGALLMQTLARVNRTFHGKQDGLLVAFAPITENLKNALAEYTADDQENRPVGRDTEETAEGVREAVALARQLLDPSGWRDIYAAGGRYAVRNALGCAANYLRDPHTPGNSTEGESLASRFRRISGTLVRLWALSSTNSSLRPLRDEVAFYENVRAYLAKLDAMDRQERGEPIPADVERTLAALIDDSTAADGVVDIYAAAGLPPLTLDELTPQVVSQAQQSPNPQLAIDALRHLLVTEASTATRGNLTRQRAFSDRISQLMNRYTNSQLTSAEVMAALGDMADEIRAEHARGSGFEPPLSGDELAFYDAIAENESAMRLQGSDTLAEIARELVKIMQRDVRTDWTVRENVRAKLRQSIKRLLVRFRYPPDKQPDAIVAVLNQMEEIAPRYAA</sequence>
<feature type="domain" description="Helicase ATP-binding" evidence="12">
    <location>
        <begin position="288"/>
        <end position="463"/>
    </location>
</feature>